<dbReference type="AlphaFoldDB" id="A0A6A6VQD2"/>
<accession>A0A6A6VQD2</accession>
<keyword evidence="1" id="KW-0812">Transmembrane</keyword>
<evidence type="ECO:0000313" key="3">
    <source>
        <dbReference type="Proteomes" id="UP000799440"/>
    </source>
</evidence>
<keyword evidence="1" id="KW-0472">Membrane</keyword>
<organism evidence="2 3">
    <name type="scientific">Sporormia fimetaria CBS 119925</name>
    <dbReference type="NCBI Taxonomy" id="1340428"/>
    <lineage>
        <taxon>Eukaryota</taxon>
        <taxon>Fungi</taxon>
        <taxon>Dikarya</taxon>
        <taxon>Ascomycota</taxon>
        <taxon>Pezizomycotina</taxon>
        <taxon>Dothideomycetes</taxon>
        <taxon>Pleosporomycetidae</taxon>
        <taxon>Pleosporales</taxon>
        <taxon>Sporormiaceae</taxon>
        <taxon>Sporormia</taxon>
    </lineage>
</organism>
<reference evidence="2" key="1">
    <citation type="journal article" date="2020" name="Stud. Mycol.">
        <title>101 Dothideomycetes genomes: a test case for predicting lifestyles and emergence of pathogens.</title>
        <authorList>
            <person name="Haridas S."/>
            <person name="Albert R."/>
            <person name="Binder M."/>
            <person name="Bloem J."/>
            <person name="Labutti K."/>
            <person name="Salamov A."/>
            <person name="Andreopoulos B."/>
            <person name="Baker S."/>
            <person name="Barry K."/>
            <person name="Bills G."/>
            <person name="Bluhm B."/>
            <person name="Cannon C."/>
            <person name="Castanera R."/>
            <person name="Culley D."/>
            <person name="Daum C."/>
            <person name="Ezra D."/>
            <person name="Gonzalez J."/>
            <person name="Henrissat B."/>
            <person name="Kuo A."/>
            <person name="Liang C."/>
            <person name="Lipzen A."/>
            <person name="Lutzoni F."/>
            <person name="Magnuson J."/>
            <person name="Mondo S."/>
            <person name="Nolan M."/>
            <person name="Ohm R."/>
            <person name="Pangilinan J."/>
            <person name="Park H.-J."/>
            <person name="Ramirez L."/>
            <person name="Alfaro M."/>
            <person name="Sun H."/>
            <person name="Tritt A."/>
            <person name="Yoshinaga Y."/>
            <person name="Zwiers L.-H."/>
            <person name="Turgeon B."/>
            <person name="Goodwin S."/>
            <person name="Spatafora J."/>
            <person name="Crous P."/>
            <person name="Grigoriev I."/>
        </authorList>
    </citation>
    <scope>NUCLEOTIDE SEQUENCE</scope>
    <source>
        <strain evidence="2">CBS 119925</strain>
    </source>
</reference>
<feature type="transmembrane region" description="Helical" evidence="1">
    <location>
        <begin position="6"/>
        <end position="30"/>
    </location>
</feature>
<gene>
    <name evidence="2" type="ORF">M011DRAFT_13725</name>
</gene>
<evidence type="ECO:0000313" key="2">
    <source>
        <dbReference type="EMBL" id="KAF2752026.1"/>
    </source>
</evidence>
<proteinExistence type="predicted"/>
<keyword evidence="1" id="KW-1133">Transmembrane helix</keyword>
<evidence type="ECO:0000256" key="1">
    <source>
        <dbReference type="SAM" id="Phobius"/>
    </source>
</evidence>
<dbReference type="Proteomes" id="UP000799440">
    <property type="component" value="Unassembled WGS sequence"/>
</dbReference>
<keyword evidence="3" id="KW-1185">Reference proteome</keyword>
<name>A0A6A6VQD2_9PLEO</name>
<dbReference type="EMBL" id="MU006561">
    <property type="protein sequence ID" value="KAF2752026.1"/>
    <property type="molecule type" value="Genomic_DNA"/>
</dbReference>
<sequence length="103" mass="11922">MVGDHMRIAWCCMFFFLTKNRSFIFALLVYHRMRCIRYQEGLSMCIVREGYRSSQNMNSTVDRTHPMLVSTFYPPPCFSGNSVTLMLLSLQASSCSIHYCTAL</sequence>
<protein>
    <submittedName>
        <fullName evidence="2">Uncharacterized protein</fullName>
    </submittedName>
</protein>